<keyword evidence="3" id="KW-1185">Reference proteome</keyword>
<dbReference type="CDD" id="cd01650">
    <property type="entry name" value="RT_nLTR_like"/>
    <property type="match status" value="1"/>
</dbReference>
<dbReference type="EMBL" id="JAVRJZ010000002">
    <property type="protein sequence ID" value="KAK2725613.1"/>
    <property type="molecule type" value="Genomic_DNA"/>
</dbReference>
<protein>
    <recommendedName>
        <fullName evidence="1">Reverse transcriptase domain-containing protein</fullName>
    </recommendedName>
</protein>
<evidence type="ECO:0000313" key="2">
    <source>
        <dbReference type="EMBL" id="KAK2725613.1"/>
    </source>
</evidence>
<evidence type="ECO:0000259" key="1">
    <source>
        <dbReference type="PROSITE" id="PS50878"/>
    </source>
</evidence>
<gene>
    <name evidence="2" type="ORF">QYM36_000197</name>
</gene>
<dbReference type="SUPFAM" id="SSF56672">
    <property type="entry name" value="DNA/RNA polymerases"/>
    <property type="match status" value="1"/>
</dbReference>
<dbReference type="AlphaFoldDB" id="A0AA88ICK4"/>
<dbReference type="PANTHER" id="PTHR33332">
    <property type="entry name" value="REVERSE TRANSCRIPTASE DOMAIN-CONTAINING PROTEIN"/>
    <property type="match status" value="1"/>
</dbReference>
<dbReference type="Proteomes" id="UP001187531">
    <property type="component" value="Unassembled WGS sequence"/>
</dbReference>
<feature type="domain" description="Reverse transcriptase" evidence="1">
    <location>
        <begin position="124"/>
        <end position="374"/>
    </location>
</feature>
<reference evidence="2" key="1">
    <citation type="submission" date="2023-07" db="EMBL/GenBank/DDBJ databases">
        <title>Chromosome-level genome assembly of Artemia franciscana.</title>
        <authorList>
            <person name="Jo E."/>
        </authorList>
    </citation>
    <scope>NUCLEOTIDE SEQUENCE</scope>
    <source>
        <tissue evidence="2">Whole body</tissue>
    </source>
</reference>
<comment type="caution">
    <text evidence="2">The sequence shown here is derived from an EMBL/GenBank/DDBJ whole genome shotgun (WGS) entry which is preliminary data.</text>
</comment>
<sequence>MAPRPNGQLNQSRALIQEPAIDMLILAERERNQRDEERSNFVVAGLPENDGCTDTEKVVKLCEDHDLGARLADTEILETVRIGSVLRAMKGMKASKALNPDGIPSFILKEVRDYVNLWQYFSKSRFEKCKFPTSWKLSHVTPIFKGKGKRSDPKNYRPISLTSPFLKIMERVIVEKLNSHLELDNLISDHQHGFRKNRSTVSQLVVIHEYIQSTLDRGIPIDIILIDLLKAFDRISLRKLIHCLEVHGVKKQLKDWLSAYTNDRKIAVKVAETLSTWTDATSGVPQGSFLGPVLFVMYIDICINSISQTDFGLFADDTKLLGEASASSQSQSDLDTLREKLEEWQLSPNVAKCSVVHLGRQNPKYSYKMKGIDLTKSTCEKDLGVILSLDLKPEKHIGLVVRKASNTLWLLTHSLRYLDIHSKISAYTSYVRPQLEYATVIWSPYLKKDIDRIERVQKRFVKGLQGFRNLPFLPPNPKKGACPQEPKIEA</sequence>
<name>A0AA88ICK4_ARTSF</name>
<dbReference type="GO" id="GO:0071897">
    <property type="term" value="P:DNA biosynthetic process"/>
    <property type="evidence" value="ECO:0007669"/>
    <property type="project" value="UniProtKB-ARBA"/>
</dbReference>
<proteinExistence type="predicted"/>
<dbReference type="InterPro" id="IPR000477">
    <property type="entry name" value="RT_dom"/>
</dbReference>
<accession>A0AA88ICK4</accession>
<dbReference type="PROSITE" id="PS50878">
    <property type="entry name" value="RT_POL"/>
    <property type="match status" value="1"/>
</dbReference>
<dbReference type="InterPro" id="IPR043502">
    <property type="entry name" value="DNA/RNA_pol_sf"/>
</dbReference>
<dbReference type="PRINTS" id="PR01345">
    <property type="entry name" value="CERVTRCPTASE"/>
</dbReference>
<evidence type="ECO:0000313" key="3">
    <source>
        <dbReference type="Proteomes" id="UP001187531"/>
    </source>
</evidence>
<dbReference type="Pfam" id="PF00078">
    <property type="entry name" value="RVT_1"/>
    <property type="match status" value="1"/>
</dbReference>
<organism evidence="2 3">
    <name type="scientific">Artemia franciscana</name>
    <name type="common">Brine shrimp</name>
    <name type="synonym">Artemia sanfranciscana</name>
    <dbReference type="NCBI Taxonomy" id="6661"/>
    <lineage>
        <taxon>Eukaryota</taxon>
        <taxon>Metazoa</taxon>
        <taxon>Ecdysozoa</taxon>
        <taxon>Arthropoda</taxon>
        <taxon>Crustacea</taxon>
        <taxon>Branchiopoda</taxon>
        <taxon>Anostraca</taxon>
        <taxon>Artemiidae</taxon>
        <taxon>Artemia</taxon>
    </lineage>
</organism>